<sequence length="55" mass="6199">DEAIVEGITKIANSIYKRNGYMIRIDACDVRTVLEAEEMLIGKIQEQNNGNNNDD</sequence>
<dbReference type="EMBL" id="BART01014279">
    <property type="protein sequence ID" value="GAG86922.1"/>
    <property type="molecule type" value="Genomic_DNA"/>
</dbReference>
<evidence type="ECO:0000313" key="1">
    <source>
        <dbReference type="EMBL" id="GAG86922.1"/>
    </source>
</evidence>
<organism evidence="1">
    <name type="scientific">marine sediment metagenome</name>
    <dbReference type="NCBI Taxonomy" id="412755"/>
    <lineage>
        <taxon>unclassified sequences</taxon>
        <taxon>metagenomes</taxon>
        <taxon>ecological metagenomes</taxon>
    </lineage>
</organism>
<protein>
    <submittedName>
        <fullName evidence="1">Uncharacterized protein</fullName>
    </submittedName>
</protein>
<gene>
    <name evidence="1" type="ORF">S01H4_28608</name>
</gene>
<comment type="caution">
    <text evidence="1">The sequence shown here is derived from an EMBL/GenBank/DDBJ whole genome shotgun (WGS) entry which is preliminary data.</text>
</comment>
<proteinExistence type="predicted"/>
<accession>X1C0P2</accession>
<dbReference type="AlphaFoldDB" id="X1C0P2"/>
<reference evidence="1" key="1">
    <citation type="journal article" date="2014" name="Front. Microbiol.">
        <title>High frequency of phylogenetically diverse reductive dehalogenase-homologous genes in deep subseafloor sedimentary metagenomes.</title>
        <authorList>
            <person name="Kawai M."/>
            <person name="Futagami T."/>
            <person name="Toyoda A."/>
            <person name="Takaki Y."/>
            <person name="Nishi S."/>
            <person name="Hori S."/>
            <person name="Arai W."/>
            <person name="Tsubouchi T."/>
            <person name="Morono Y."/>
            <person name="Uchiyama I."/>
            <person name="Ito T."/>
            <person name="Fujiyama A."/>
            <person name="Inagaki F."/>
            <person name="Takami H."/>
        </authorList>
    </citation>
    <scope>NUCLEOTIDE SEQUENCE</scope>
    <source>
        <strain evidence="1">Expedition CK06-06</strain>
    </source>
</reference>
<name>X1C0P2_9ZZZZ</name>
<feature type="non-terminal residue" evidence="1">
    <location>
        <position position="1"/>
    </location>
</feature>